<comment type="cofactor">
    <cofactor evidence="1 5">
        <name>heme</name>
        <dbReference type="ChEBI" id="CHEBI:30413"/>
    </cofactor>
</comment>
<dbReference type="InterPro" id="IPR001128">
    <property type="entry name" value="Cyt_P450"/>
</dbReference>
<proteinExistence type="inferred from homology"/>
<dbReference type="GeneID" id="118430228"/>
<dbReference type="OMA" id="FRPAREN"/>
<dbReference type="SUPFAM" id="SSF48264">
    <property type="entry name" value="Cytochrome P450"/>
    <property type="match status" value="1"/>
</dbReference>
<gene>
    <name evidence="8" type="primary">LOC118430228</name>
</gene>
<dbReference type="AlphaFoldDB" id="A0A9J7NBG6"/>
<dbReference type="RefSeq" id="XP_035696830.1">
    <property type="nucleotide sequence ID" value="XM_035840937.1"/>
</dbReference>
<evidence type="ECO:0000256" key="4">
    <source>
        <dbReference type="ARBA" id="ARBA00023004"/>
    </source>
</evidence>
<name>A0A9J7NBG6_BRAFL</name>
<dbReference type="KEGG" id="bfo:118430228"/>
<keyword evidence="6" id="KW-1133">Transmembrane helix</keyword>
<reference evidence="8" key="2">
    <citation type="submission" date="2025-08" db="UniProtKB">
        <authorList>
            <consortium name="RefSeq"/>
        </authorList>
    </citation>
    <scope>IDENTIFICATION</scope>
    <source>
        <strain evidence="8">S238N-H82</strain>
        <tissue evidence="8">Testes</tissue>
    </source>
</reference>
<dbReference type="Gene3D" id="1.10.630.10">
    <property type="entry name" value="Cytochrome P450"/>
    <property type="match status" value="1"/>
</dbReference>
<keyword evidence="4 5" id="KW-0408">Iron</keyword>
<dbReference type="PRINTS" id="PR00385">
    <property type="entry name" value="P450"/>
</dbReference>
<protein>
    <submittedName>
        <fullName evidence="8">Cytochrome P450 2B4-like</fullName>
    </submittedName>
</protein>
<reference evidence="7" key="1">
    <citation type="journal article" date="2020" name="Nat. Ecol. Evol.">
        <title>Deeply conserved synteny resolves early events in vertebrate evolution.</title>
        <authorList>
            <person name="Simakov O."/>
            <person name="Marletaz F."/>
            <person name="Yue J.X."/>
            <person name="O'Connell B."/>
            <person name="Jenkins J."/>
            <person name="Brandt A."/>
            <person name="Calef R."/>
            <person name="Tung C.H."/>
            <person name="Huang T.K."/>
            <person name="Schmutz J."/>
            <person name="Satoh N."/>
            <person name="Yu J.K."/>
            <person name="Putnam N.H."/>
            <person name="Green R.E."/>
            <person name="Rokhsar D.S."/>
        </authorList>
    </citation>
    <scope>NUCLEOTIDE SEQUENCE [LARGE SCALE GENOMIC DNA]</scope>
    <source>
        <strain evidence="7">S238N-H82</strain>
    </source>
</reference>
<evidence type="ECO:0000256" key="6">
    <source>
        <dbReference type="SAM" id="Phobius"/>
    </source>
</evidence>
<dbReference type="OrthoDB" id="1055148at2759"/>
<dbReference type="GO" id="GO:0008202">
    <property type="term" value="P:steroid metabolic process"/>
    <property type="evidence" value="ECO:0000318"/>
    <property type="project" value="GO_Central"/>
</dbReference>
<keyword evidence="6" id="KW-0472">Membrane</keyword>
<evidence type="ECO:0000313" key="8">
    <source>
        <dbReference type="RefSeq" id="XP_035696830.1"/>
    </source>
</evidence>
<dbReference type="PRINTS" id="PR00463">
    <property type="entry name" value="EP450I"/>
</dbReference>
<dbReference type="GO" id="GO:0016712">
    <property type="term" value="F:oxidoreductase activity, acting on paired donors, with incorporation or reduction of molecular oxygen, reduced flavin or flavoprotein as one donor, and incorporation of one atom of oxygen"/>
    <property type="evidence" value="ECO:0000318"/>
    <property type="project" value="GO_Central"/>
</dbReference>
<evidence type="ECO:0000256" key="2">
    <source>
        <dbReference type="ARBA" id="ARBA00010617"/>
    </source>
</evidence>
<keyword evidence="6" id="KW-0812">Transmembrane</keyword>
<dbReference type="PANTHER" id="PTHR24300:SF397">
    <property type="entry name" value="CYTOCHROME P450 2U1"/>
    <property type="match status" value="1"/>
</dbReference>
<sequence length="499" mass="57105">MATIVSLLQVVLSGHSITVVLICFVAFLVSLTVAAKFSAHGRRNTPPGPPGWPVLGNLPSLTKDIHLQLTKWRYQYGDVFSVRFGLQDAVIVNGSEAIKEALVQKANHFSNRPDYYLVRCVNMHFGAVFCLYGDRWSALRRFTVSTLRFFGMGTTILEEKIQEECRHFCSALRLLVGQPVDLKNRLETSVSNIIVYMAVGKRFEYGDPKFGRLQILAERINVTFYKLYIVNCFPMLRFFPGFRKMYNELMDRTAELYSYIREYIGQHGNTAPDDIRDFIDAFNKTKQDNPGFLPDMTLTYLIADLFSAGTETSSLTLCWGFLYLTAYPDVQEKVQAELDRVVGRDRPPAFSDRINLPYTEATIMEIQRIATIIPLLPHRTSDDTTLLGYDIPAGTNVIVNLWDLHMDPSRWPDPHRFDPARFLGENGRLLTHDAFMPFSTGYRRCWGEQMGKMELFLFLTNTLQQFTLKLPEGTEPDFHGISTAFIYPRPFSLIVTKRE</sequence>
<accession>A0A9J7NBG6</accession>
<keyword evidence="7" id="KW-1185">Reference proteome</keyword>
<evidence type="ECO:0000256" key="1">
    <source>
        <dbReference type="ARBA" id="ARBA00001971"/>
    </source>
</evidence>
<feature type="transmembrane region" description="Helical" evidence="6">
    <location>
        <begin position="12"/>
        <end position="34"/>
    </location>
</feature>
<dbReference type="PANTHER" id="PTHR24300">
    <property type="entry name" value="CYTOCHROME P450 508A4-RELATED"/>
    <property type="match status" value="1"/>
</dbReference>
<keyword evidence="3 5" id="KW-0479">Metal-binding</keyword>
<dbReference type="GO" id="GO:0005737">
    <property type="term" value="C:cytoplasm"/>
    <property type="evidence" value="ECO:0000318"/>
    <property type="project" value="GO_Central"/>
</dbReference>
<evidence type="ECO:0000313" key="7">
    <source>
        <dbReference type="Proteomes" id="UP000001554"/>
    </source>
</evidence>
<dbReference type="InterPro" id="IPR050182">
    <property type="entry name" value="Cytochrome_P450_fam2"/>
</dbReference>
<evidence type="ECO:0000256" key="3">
    <source>
        <dbReference type="ARBA" id="ARBA00022723"/>
    </source>
</evidence>
<organism evidence="7 8">
    <name type="scientific">Branchiostoma floridae</name>
    <name type="common">Florida lancelet</name>
    <name type="synonym">Amphioxus</name>
    <dbReference type="NCBI Taxonomy" id="7739"/>
    <lineage>
        <taxon>Eukaryota</taxon>
        <taxon>Metazoa</taxon>
        <taxon>Chordata</taxon>
        <taxon>Cephalochordata</taxon>
        <taxon>Leptocardii</taxon>
        <taxon>Amphioxiformes</taxon>
        <taxon>Branchiostomatidae</taxon>
        <taxon>Branchiostoma</taxon>
    </lineage>
</organism>
<dbReference type="GO" id="GO:0005506">
    <property type="term" value="F:iron ion binding"/>
    <property type="evidence" value="ECO:0007669"/>
    <property type="project" value="InterPro"/>
</dbReference>
<dbReference type="GO" id="GO:0008395">
    <property type="term" value="F:steroid hydroxylase activity"/>
    <property type="evidence" value="ECO:0000318"/>
    <property type="project" value="GO_Central"/>
</dbReference>
<dbReference type="GO" id="GO:0006805">
    <property type="term" value="P:xenobiotic metabolic process"/>
    <property type="evidence" value="ECO:0000318"/>
    <property type="project" value="GO_Central"/>
</dbReference>
<feature type="binding site" description="axial binding residue" evidence="5">
    <location>
        <position position="445"/>
    </location>
    <ligand>
        <name>heme</name>
        <dbReference type="ChEBI" id="CHEBI:30413"/>
    </ligand>
    <ligandPart>
        <name>Fe</name>
        <dbReference type="ChEBI" id="CHEBI:18248"/>
    </ligandPart>
</feature>
<dbReference type="Proteomes" id="UP000001554">
    <property type="component" value="Chromosome 14"/>
</dbReference>
<dbReference type="GO" id="GO:0006082">
    <property type="term" value="P:organic acid metabolic process"/>
    <property type="evidence" value="ECO:0000318"/>
    <property type="project" value="GO_Central"/>
</dbReference>
<dbReference type="InterPro" id="IPR002401">
    <property type="entry name" value="Cyt_P450_E_grp-I"/>
</dbReference>
<dbReference type="InterPro" id="IPR036396">
    <property type="entry name" value="Cyt_P450_sf"/>
</dbReference>
<dbReference type="Pfam" id="PF00067">
    <property type="entry name" value="p450"/>
    <property type="match status" value="1"/>
</dbReference>
<comment type="similarity">
    <text evidence="2">Belongs to the cytochrome P450 family.</text>
</comment>
<evidence type="ECO:0000256" key="5">
    <source>
        <dbReference type="PIRSR" id="PIRSR602401-1"/>
    </source>
</evidence>
<keyword evidence="5" id="KW-0349">Heme</keyword>
<dbReference type="GO" id="GO:0020037">
    <property type="term" value="F:heme binding"/>
    <property type="evidence" value="ECO:0000318"/>
    <property type="project" value="GO_Central"/>
</dbReference>
<dbReference type="FunFam" id="1.10.630.10:FF:000149">
    <property type="entry name" value="Uncharacterized protein"/>
    <property type="match status" value="1"/>
</dbReference>